<proteinExistence type="predicted"/>
<name>A0ABQ8U3V5_9EUKA</name>
<gene>
    <name evidence="1" type="ORF">PAPYR_11377</name>
</gene>
<evidence type="ECO:0000313" key="1">
    <source>
        <dbReference type="EMBL" id="KAJ4454015.1"/>
    </source>
</evidence>
<sequence length="229" mass="25298">MVAPVLPRLDRVDFDSFLAFQEQLIDYSTAHPEVPMPPAFHLLTPSVAAYVVATMELQPKVVPGDNEMYHAILEELKPRTTFSCVARLRQLTLDGRSRSDLLTALTAHYAAFSRLAQALGFQKTGMAKIYARSITGELGALLRDELITRDHADDPDVVQKAALEVAAELLSNDAFMRCRKDSKTRRQDECASHATSRDAAGECWNQAHLSTLTSPASSCRPARQDLRTG</sequence>
<accession>A0ABQ8U3V5</accession>
<comment type="caution">
    <text evidence="1">The sequence shown here is derived from an EMBL/GenBank/DDBJ whole genome shotgun (WGS) entry which is preliminary data.</text>
</comment>
<protein>
    <submittedName>
        <fullName evidence="1">Uncharacterized protein</fullName>
    </submittedName>
</protein>
<dbReference type="Proteomes" id="UP001141327">
    <property type="component" value="Unassembled WGS sequence"/>
</dbReference>
<dbReference type="EMBL" id="JAPMOS010000193">
    <property type="protein sequence ID" value="KAJ4454015.1"/>
    <property type="molecule type" value="Genomic_DNA"/>
</dbReference>
<organism evidence="1 2">
    <name type="scientific">Paratrimastix pyriformis</name>
    <dbReference type="NCBI Taxonomy" id="342808"/>
    <lineage>
        <taxon>Eukaryota</taxon>
        <taxon>Metamonada</taxon>
        <taxon>Preaxostyla</taxon>
        <taxon>Paratrimastigidae</taxon>
        <taxon>Paratrimastix</taxon>
    </lineage>
</organism>
<reference evidence="1" key="1">
    <citation type="journal article" date="2022" name="bioRxiv">
        <title>Genomics of Preaxostyla Flagellates Illuminates Evolutionary Transitions and the Path Towards Mitochondrial Loss.</title>
        <authorList>
            <person name="Novak L.V.F."/>
            <person name="Treitli S.C."/>
            <person name="Pyrih J."/>
            <person name="Halakuc P."/>
            <person name="Pipaliya S.V."/>
            <person name="Vacek V."/>
            <person name="Brzon O."/>
            <person name="Soukal P."/>
            <person name="Eme L."/>
            <person name="Dacks J.B."/>
            <person name="Karnkowska A."/>
            <person name="Elias M."/>
            <person name="Hampl V."/>
        </authorList>
    </citation>
    <scope>NUCLEOTIDE SEQUENCE</scope>
    <source>
        <strain evidence="1">RCP-MX</strain>
    </source>
</reference>
<evidence type="ECO:0000313" key="2">
    <source>
        <dbReference type="Proteomes" id="UP001141327"/>
    </source>
</evidence>
<keyword evidence="2" id="KW-1185">Reference proteome</keyword>